<dbReference type="Gene3D" id="3.40.50.150">
    <property type="entry name" value="Vaccinia Virus protein VP39"/>
    <property type="match status" value="1"/>
</dbReference>
<dbReference type="GO" id="GO:0032259">
    <property type="term" value="P:methylation"/>
    <property type="evidence" value="ECO:0007669"/>
    <property type="project" value="UniProtKB-KW"/>
</dbReference>
<dbReference type="Pfam" id="PF02353">
    <property type="entry name" value="CMAS"/>
    <property type="match status" value="1"/>
</dbReference>
<evidence type="ECO:0000256" key="1">
    <source>
        <dbReference type="ARBA" id="ARBA00010815"/>
    </source>
</evidence>
<sequence>MKAEKLITSEQKSGWSLRLFRKLALRLLNELDQVCIHIQDQEGVWMLGQPDAKDSVTVVFHDCQMWRDLALGGTMTAAEAYMDGRWTCSDLVMLTRIMGRNLEKLRKQLDNPLKRLGAPLNRLAHFLNRNTKTGSRRNISAHYDLGNDFFRLFLDRDHKMYSSAIYPYMEASLEEASAYKLERICQKLELKPEDHLLEIGTGWGGMAIYAAKHYGCRVTTTTISREQLEHARKRVAEEGLEEKVTLLFEDYRDLTGQYDKLVSIEMIEAVGHQYLPTYLKTLQERLKPNGLGLIQAITIPDQRYQEAVKKVDFIKKHIFPGGFLPSHSSLMREMAEHTDMNLLHLEEIGFHYARTLNVWRERFLAQLDAVKKLGYDQRFIRMWDYYLCYCEGGFMERAIGTSQLLLARPENRRQNLLGHFTGRPL</sequence>
<dbReference type="GO" id="GO:0008610">
    <property type="term" value="P:lipid biosynthetic process"/>
    <property type="evidence" value="ECO:0007669"/>
    <property type="project" value="InterPro"/>
</dbReference>
<keyword evidence="8" id="KW-1185">Reference proteome</keyword>
<organism evidence="7 8">
    <name type="scientific">Marinospirillum celere</name>
    <dbReference type="NCBI Taxonomy" id="1122252"/>
    <lineage>
        <taxon>Bacteria</taxon>
        <taxon>Pseudomonadati</taxon>
        <taxon>Pseudomonadota</taxon>
        <taxon>Gammaproteobacteria</taxon>
        <taxon>Oceanospirillales</taxon>
        <taxon>Oceanospirillaceae</taxon>
        <taxon>Marinospirillum</taxon>
    </lineage>
</organism>
<dbReference type="InterPro" id="IPR029063">
    <property type="entry name" value="SAM-dependent_MTases_sf"/>
</dbReference>
<evidence type="ECO:0000256" key="3">
    <source>
        <dbReference type="ARBA" id="ARBA00022679"/>
    </source>
</evidence>
<name>A0A1I1I563_9GAMM</name>
<dbReference type="RefSeq" id="WP_091963363.1">
    <property type="nucleotide sequence ID" value="NZ_FOLH01000004.1"/>
</dbReference>
<evidence type="ECO:0000256" key="5">
    <source>
        <dbReference type="ARBA" id="ARBA00023098"/>
    </source>
</evidence>
<accession>A0A1I1I563</accession>
<dbReference type="InterPro" id="IPR003333">
    <property type="entry name" value="CMAS"/>
</dbReference>
<evidence type="ECO:0000313" key="8">
    <source>
        <dbReference type="Proteomes" id="UP000199058"/>
    </source>
</evidence>
<dbReference type="OrthoDB" id="9782855at2"/>
<dbReference type="GO" id="GO:0008168">
    <property type="term" value="F:methyltransferase activity"/>
    <property type="evidence" value="ECO:0007669"/>
    <property type="project" value="UniProtKB-KW"/>
</dbReference>
<comment type="similarity">
    <text evidence="1">Belongs to the CFA/CMAS family.</text>
</comment>
<evidence type="ECO:0000313" key="7">
    <source>
        <dbReference type="EMBL" id="SFC31185.1"/>
    </source>
</evidence>
<keyword evidence="3" id="KW-0808">Transferase</keyword>
<dbReference type="EMBL" id="FOLH01000004">
    <property type="protein sequence ID" value="SFC31185.1"/>
    <property type="molecule type" value="Genomic_DNA"/>
</dbReference>
<dbReference type="PIRSF" id="PIRSF003085">
    <property type="entry name" value="CMAS"/>
    <property type="match status" value="1"/>
</dbReference>
<dbReference type="STRING" id="1122252.SAMN05660443_2193"/>
<keyword evidence="2" id="KW-0489">Methyltransferase</keyword>
<dbReference type="InterPro" id="IPR050723">
    <property type="entry name" value="CFA/CMAS"/>
</dbReference>
<keyword evidence="4" id="KW-0949">S-adenosyl-L-methionine</keyword>
<dbReference type="AlphaFoldDB" id="A0A1I1I563"/>
<dbReference type="PANTHER" id="PTHR43667">
    <property type="entry name" value="CYCLOPROPANE-FATTY-ACYL-PHOSPHOLIPID SYNTHASE"/>
    <property type="match status" value="1"/>
</dbReference>
<feature type="active site" evidence="6">
    <location>
        <position position="390"/>
    </location>
</feature>
<dbReference type="SUPFAM" id="SSF53335">
    <property type="entry name" value="S-adenosyl-L-methionine-dependent methyltransferases"/>
    <property type="match status" value="1"/>
</dbReference>
<reference evidence="7 8" key="1">
    <citation type="submission" date="2016-10" db="EMBL/GenBank/DDBJ databases">
        <authorList>
            <person name="de Groot N.N."/>
        </authorList>
    </citation>
    <scope>NUCLEOTIDE SEQUENCE [LARGE SCALE GENOMIC DNA]</scope>
    <source>
        <strain evidence="7 8">DSM 18438</strain>
    </source>
</reference>
<dbReference type="Proteomes" id="UP000199058">
    <property type="component" value="Unassembled WGS sequence"/>
</dbReference>
<keyword evidence="5" id="KW-0443">Lipid metabolism</keyword>
<protein>
    <submittedName>
        <fullName evidence="7">Cyclopropane-fatty-acyl-phospholipid synthase</fullName>
    </submittedName>
</protein>
<dbReference type="PANTHER" id="PTHR43667:SF2">
    <property type="entry name" value="FATTY ACID C-METHYL TRANSFERASE"/>
    <property type="match status" value="1"/>
</dbReference>
<evidence type="ECO:0000256" key="4">
    <source>
        <dbReference type="ARBA" id="ARBA00022691"/>
    </source>
</evidence>
<dbReference type="CDD" id="cd02440">
    <property type="entry name" value="AdoMet_MTases"/>
    <property type="match status" value="1"/>
</dbReference>
<evidence type="ECO:0000256" key="2">
    <source>
        <dbReference type="ARBA" id="ARBA00022603"/>
    </source>
</evidence>
<evidence type="ECO:0000256" key="6">
    <source>
        <dbReference type="PIRSR" id="PIRSR003085-1"/>
    </source>
</evidence>
<proteinExistence type="inferred from homology"/>
<gene>
    <name evidence="7" type="ORF">SAMN05660443_2193</name>
</gene>